<dbReference type="Gene3D" id="1.10.8.60">
    <property type="match status" value="1"/>
</dbReference>
<dbReference type="GO" id="GO:0005737">
    <property type="term" value="C:cytoplasm"/>
    <property type="evidence" value="ECO:0007669"/>
    <property type="project" value="TreeGrafter"/>
</dbReference>
<dbReference type="FunCoup" id="D8M8R7">
    <property type="interactions" value="45"/>
</dbReference>
<dbReference type="InterPro" id="IPR041546">
    <property type="entry name" value="ClpA/ClpB_AAA_lid"/>
</dbReference>
<dbReference type="InParanoid" id="D8M8R7"/>
<keyword evidence="8" id="KW-0175">Coiled coil</keyword>
<feature type="region of interest" description="Disordered" evidence="9">
    <location>
        <begin position="735"/>
        <end position="755"/>
    </location>
</feature>
<dbReference type="AlphaFoldDB" id="D8M8R7"/>
<dbReference type="FunFam" id="3.40.50.300:FF:000120">
    <property type="entry name" value="ATP-dependent chaperone ClpB"/>
    <property type="match status" value="1"/>
</dbReference>
<dbReference type="Pfam" id="PF10431">
    <property type="entry name" value="ClpB_D2-small"/>
    <property type="match status" value="1"/>
</dbReference>
<proteinExistence type="inferred from homology"/>
<keyword evidence="4 7" id="KW-0067">ATP-binding</keyword>
<dbReference type="GO" id="GO:0016887">
    <property type="term" value="F:ATP hydrolysis activity"/>
    <property type="evidence" value="ECO:0007669"/>
    <property type="project" value="InterPro"/>
</dbReference>
<dbReference type="Gene3D" id="3.40.50.300">
    <property type="entry name" value="P-loop containing nucleotide triphosphate hydrolases"/>
    <property type="match status" value="3"/>
</dbReference>
<keyword evidence="2 6" id="KW-0677">Repeat</keyword>
<dbReference type="Pfam" id="PF17871">
    <property type="entry name" value="AAA_lid_9"/>
    <property type="match status" value="1"/>
</dbReference>
<sequence>MSFDQKKFTNYVTENLIAAQDLAKANKNPEISNVHLAVSMLKDPKGFPYLVCQKAGVDVEVLKKKLDEQLKKIPTQDPLPDEIYFSASLSKILRLAQENATSQKDSRVAQDHVLAAMFNDSTMKSLFESVGLTKKKLDDAIKEKRGSAQADSDAPEGAYDALNQYGVDLVKQAEEGKIDPVIGRDEEIRRVIRILCRRTKNNPVLIGEPGVGKTAIVEGLANRIVQGDVPETLRVRLISLDLGALIAGAKYRGEFEERLKAVMNEVKQSEGKIILFIDEMHLLLGAGKTDGAMDAANLLKPMLSRGELRVIGATTLEEYKKYVEKDAAFERRFQQVYVGEPSVEDTVSILRGLKDRYERYHGVRIDDSALVLAAKLSHRYIQDRFLPDKAIDLVDEACANIRVQLDSQPEEIDRLERKQLQLEIEQTAMENEKDEASKARLEKVKEELQEVREQLKPLMMRHEKEKEGMDELRRLKNKVAETQNKIEAAKRVHDTARASDLQYYVLPDLEEAIKRQEEEIEKQKDSRMLKEEVTANDICHVVSNWTGIPMDRLSTSDRDRLIQLPQRLSEKVVGQSAAIEAVSNAILRSRAGLSREGKPTGCFLFLGPTGVGKTELAKKLALELFNDEKHIVRIDMSEYMEKHSVSRLVGAPPGYVGYEEGGELTEAVRRRPYNVILLDEVEKAHPDVWNLFLQVFDDGRLTDKQGRTVDFSNTVIIMTSNLGADILLQDRENTMNAENGGRKRGSSSDSDSDLKRMCGNQKQRVMQVIRSHFRPEFLNRLDEIIMFNPLGYEQMKKVMKLQIDELNNRLKEQNIALEADDSALEKIMKDAYDPLYGARPLKRYIERAIVTDLSKRLIAGTIMPGFVYSLSAKNGVFEYQKKRAYATTA</sequence>
<dbReference type="EMBL" id="FN668688">
    <property type="protein sequence ID" value="CBK24456.2"/>
    <property type="molecule type" value="Genomic_DNA"/>
</dbReference>
<dbReference type="GO" id="GO:0005524">
    <property type="term" value="F:ATP binding"/>
    <property type="evidence" value="ECO:0007669"/>
    <property type="project" value="UniProtKB-KW"/>
</dbReference>
<evidence type="ECO:0000256" key="6">
    <source>
        <dbReference type="PROSITE-ProRule" id="PRU01251"/>
    </source>
</evidence>
<dbReference type="InterPro" id="IPR050130">
    <property type="entry name" value="ClpA_ClpB"/>
</dbReference>
<dbReference type="PROSITE" id="PS51903">
    <property type="entry name" value="CLP_R"/>
    <property type="match status" value="1"/>
</dbReference>
<feature type="domain" description="Clp R" evidence="10">
    <location>
        <begin position="3"/>
        <end position="147"/>
    </location>
</feature>
<evidence type="ECO:0000256" key="2">
    <source>
        <dbReference type="ARBA" id="ARBA00022737"/>
    </source>
</evidence>
<dbReference type="InterPro" id="IPR004176">
    <property type="entry name" value="Clp_R_N"/>
</dbReference>
<dbReference type="InterPro" id="IPR003593">
    <property type="entry name" value="AAA+_ATPase"/>
</dbReference>
<keyword evidence="5 7" id="KW-0143">Chaperone</keyword>
<dbReference type="InterPro" id="IPR028299">
    <property type="entry name" value="ClpA/B_CS2"/>
</dbReference>
<dbReference type="PRINTS" id="PR00300">
    <property type="entry name" value="CLPPROTEASEA"/>
</dbReference>
<dbReference type="PROSITE" id="PS00870">
    <property type="entry name" value="CLPAB_1"/>
    <property type="match status" value="1"/>
</dbReference>
<dbReference type="RefSeq" id="XP_012898504.1">
    <property type="nucleotide sequence ID" value="XM_013043050.1"/>
</dbReference>
<dbReference type="SMART" id="SM01086">
    <property type="entry name" value="ClpB_D2-small"/>
    <property type="match status" value="1"/>
</dbReference>
<dbReference type="OMA" id="ERMKAVM"/>
<dbReference type="Pfam" id="PF07724">
    <property type="entry name" value="AAA_2"/>
    <property type="match status" value="1"/>
</dbReference>
<organism evidence="11">
    <name type="scientific">Blastocystis hominis</name>
    <dbReference type="NCBI Taxonomy" id="12968"/>
    <lineage>
        <taxon>Eukaryota</taxon>
        <taxon>Sar</taxon>
        <taxon>Stramenopiles</taxon>
        <taxon>Bigyra</taxon>
        <taxon>Opalozoa</taxon>
        <taxon>Opalinata</taxon>
        <taxon>Blastocystidae</taxon>
        <taxon>Blastocystis</taxon>
    </lineage>
</organism>
<dbReference type="PANTHER" id="PTHR11638:SF18">
    <property type="entry name" value="HEAT SHOCK PROTEIN 104"/>
    <property type="match status" value="1"/>
</dbReference>
<accession>D8M8R7</accession>
<comment type="similarity">
    <text evidence="1 7">Belongs to the ClpA/ClpB family.</text>
</comment>
<dbReference type="InterPro" id="IPR036628">
    <property type="entry name" value="Clp_N_dom_sf"/>
</dbReference>
<dbReference type="InterPro" id="IPR018368">
    <property type="entry name" value="ClpA/B_CS1"/>
</dbReference>
<evidence type="ECO:0000256" key="7">
    <source>
        <dbReference type="RuleBase" id="RU004432"/>
    </source>
</evidence>
<evidence type="ECO:0000256" key="5">
    <source>
        <dbReference type="ARBA" id="ARBA00023186"/>
    </source>
</evidence>
<dbReference type="InterPro" id="IPR003959">
    <property type="entry name" value="ATPase_AAA_core"/>
</dbReference>
<dbReference type="CDD" id="cd00009">
    <property type="entry name" value="AAA"/>
    <property type="match status" value="1"/>
</dbReference>
<evidence type="ECO:0000256" key="1">
    <source>
        <dbReference type="ARBA" id="ARBA00008675"/>
    </source>
</evidence>
<dbReference type="PANTHER" id="PTHR11638">
    <property type="entry name" value="ATP-DEPENDENT CLP PROTEASE"/>
    <property type="match status" value="1"/>
</dbReference>
<dbReference type="SUPFAM" id="SSF52540">
    <property type="entry name" value="P-loop containing nucleoside triphosphate hydrolases"/>
    <property type="match status" value="2"/>
</dbReference>
<keyword evidence="12" id="KW-1185">Reference proteome</keyword>
<dbReference type="OrthoDB" id="47330at2759"/>
<evidence type="ECO:0000256" key="3">
    <source>
        <dbReference type="ARBA" id="ARBA00022741"/>
    </source>
</evidence>
<gene>
    <name evidence="11" type="ORF">GSBLH_T00004195001</name>
</gene>
<dbReference type="PROSITE" id="PS00871">
    <property type="entry name" value="CLPAB_2"/>
    <property type="match status" value="1"/>
</dbReference>
<protein>
    <recommendedName>
        <fullName evidence="10">Clp R domain-containing protein</fullName>
    </recommendedName>
</protein>
<dbReference type="Pfam" id="PF02861">
    <property type="entry name" value="Clp_N"/>
    <property type="match status" value="1"/>
</dbReference>
<evidence type="ECO:0000313" key="12">
    <source>
        <dbReference type="Proteomes" id="UP000008312"/>
    </source>
</evidence>
<dbReference type="GO" id="GO:0034605">
    <property type="term" value="P:cellular response to heat"/>
    <property type="evidence" value="ECO:0007669"/>
    <property type="project" value="TreeGrafter"/>
</dbReference>
<evidence type="ECO:0000256" key="8">
    <source>
        <dbReference type="SAM" id="Coils"/>
    </source>
</evidence>
<dbReference type="InterPro" id="IPR019489">
    <property type="entry name" value="Clp_ATPase_C"/>
</dbReference>
<name>D8M8R7_BLAHO</name>
<dbReference type="InterPro" id="IPR001270">
    <property type="entry name" value="ClpA/B"/>
</dbReference>
<dbReference type="CDD" id="cd19499">
    <property type="entry name" value="RecA-like_ClpB_Hsp104-like"/>
    <property type="match status" value="1"/>
</dbReference>
<evidence type="ECO:0000313" key="11">
    <source>
        <dbReference type="EMBL" id="CBK24456.2"/>
    </source>
</evidence>
<feature type="coiled-coil region" evidence="8">
    <location>
        <begin position="412"/>
        <end position="533"/>
    </location>
</feature>
<reference evidence="11" key="1">
    <citation type="submission" date="2010-02" db="EMBL/GenBank/DDBJ databases">
        <title>Sequencing and annotation of the Blastocystis hominis genome.</title>
        <authorList>
            <person name="Wincker P."/>
        </authorList>
    </citation>
    <scope>NUCLEOTIDE SEQUENCE</scope>
    <source>
        <strain evidence="11">Singapore isolate B</strain>
    </source>
</reference>
<feature type="coiled-coil region" evidence="8">
    <location>
        <begin position="796"/>
        <end position="823"/>
    </location>
</feature>
<dbReference type="Pfam" id="PF00004">
    <property type="entry name" value="AAA"/>
    <property type="match status" value="1"/>
</dbReference>
<dbReference type="Gene3D" id="1.10.1780.10">
    <property type="entry name" value="Clp, N-terminal domain"/>
    <property type="match status" value="1"/>
</dbReference>
<dbReference type="InterPro" id="IPR027417">
    <property type="entry name" value="P-loop_NTPase"/>
</dbReference>
<dbReference type="SUPFAM" id="SSF81923">
    <property type="entry name" value="Double Clp-N motif"/>
    <property type="match status" value="1"/>
</dbReference>
<evidence type="ECO:0000259" key="10">
    <source>
        <dbReference type="PROSITE" id="PS51903"/>
    </source>
</evidence>
<dbReference type="Proteomes" id="UP000008312">
    <property type="component" value="Unassembled WGS sequence"/>
</dbReference>
<dbReference type="SMART" id="SM00382">
    <property type="entry name" value="AAA"/>
    <property type="match status" value="2"/>
</dbReference>
<dbReference type="FunFam" id="3.40.50.300:FF:000025">
    <property type="entry name" value="ATP-dependent Clp protease subunit"/>
    <property type="match status" value="1"/>
</dbReference>
<dbReference type="GeneID" id="24921232"/>
<dbReference type="FunFam" id="3.40.50.300:FF:000010">
    <property type="entry name" value="Chaperone clpB 1, putative"/>
    <property type="match status" value="1"/>
</dbReference>
<evidence type="ECO:0000256" key="4">
    <source>
        <dbReference type="ARBA" id="ARBA00022840"/>
    </source>
</evidence>
<evidence type="ECO:0000256" key="9">
    <source>
        <dbReference type="SAM" id="MobiDB-lite"/>
    </source>
</evidence>
<keyword evidence="3 7" id="KW-0547">Nucleotide-binding</keyword>